<protein>
    <submittedName>
        <fullName evidence="1">Uncharacterized protein</fullName>
    </submittedName>
</protein>
<proteinExistence type="predicted"/>
<name>A0ABU3LEG5_9FLAO</name>
<reference evidence="1 2" key="1">
    <citation type="submission" date="2023-09" db="EMBL/GenBank/DDBJ databases">
        <title>Novel taxa isolated from Blanes Bay.</title>
        <authorList>
            <person name="Rey-Velasco X."/>
            <person name="Lucena T."/>
        </authorList>
    </citation>
    <scope>NUCLEOTIDE SEQUENCE [LARGE SCALE GENOMIC DNA]</scope>
    <source>
        <strain evidence="1 2">S356</strain>
    </source>
</reference>
<gene>
    <name evidence="1" type="ORF">RQM59_06900</name>
</gene>
<comment type="caution">
    <text evidence="1">The sequence shown here is derived from an EMBL/GenBank/DDBJ whole genome shotgun (WGS) entry which is preliminary data.</text>
</comment>
<dbReference type="RefSeq" id="WP_349241353.1">
    <property type="nucleotide sequence ID" value="NZ_JAVTTO010000002.1"/>
</dbReference>
<dbReference type="EMBL" id="JAVTTO010000002">
    <property type="protein sequence ID" value="MDT7832102.1"/>
    <property type="molecule type" value="Genomic_DNA"/>
</dbReference>
<keyword evidence="2" id="KW-1185">Reference proteome</keyword>
<accession>A0ABU3LEG5</accession>
<evidence type="ECO:0000313" key="2">
    <source>
        <dbReference type="Proteomes" id="UP001257277"/>
    </source>
</evidence>
<organism evidence="1 2">
    <name type="scientific">Asprobacillus argus</name>
    <dbReference type="NCBI Taxonomy" id="3076534"/>
    <lineage>
        <taxon>Bacteria</taxon>
        <taxon>Pseudomonadati</taxon>
        <taxon>Bacteroidota</taxon>
        <taxon>Flavobacteriia</taxon>
        <taxon>Flavobacteriales</taxon>
        <taxon>Flavobacteriaceae</taxon>
        <taxon>Asprobacillus</taxon>
    </lineage>
</organism>
<dbReference type="Proteomes" id="UP001257277">
    <property type="component" value="Unassembled WGS sequence"/>
</dbReference>
<sequence length="105" mass="12098">MLKTLKKYSIICLSIVVFLPAIVQLVHTFEKHEHGICISKDDQHFHQKDPDCVLCHLQGETYAVIGENDFLVFNIQEQLQASIQYNFLSNYQQLSFSLRGPPVFS</sequence>
<evidence type="ECO:0000313" key="1">
    <source>
        <dbReference type="EMBL" id="MDT7832102.1"/>
    </source>
</evidence>